<comment type="caution">
    <text evidence="1">The sequence shown here is derived from an EMBL/GenBank/DDBJ whole genome shotgun (WGS) entry which is preliminary data.</text>
</comment>
<proteinExistence type="predicted"/>
<protein>
    <submittedName>
        <fullName evidence="1">Uncharacterized protein</fullName>
    </submittedName>
</protein>
<accession>A0A645CJ33</accession>
<dbReference type="AlphaFoldDB" id="A0A645CJ33"/>
<reference evidence="1" key="1">
    <citation type="submission" date="2019-08" db="EMBL/GenBank/DDBJ databases">
        <authorList>
            <person name="Kucharzyk K."/>
            <person name="Murdoch R.W."/>
            <person name="Higgins S."/>
            <person name="Loffler F."/>
        </authorList>
    </citation>
    <scope>NUCLEOTIDE SEQUENCE</scope>
</reference>
<evidence type="ECO:0000313" key="1">
    <source>
        <dbReference type="EMBL" id="MPM76944.1"/>
    </source>
</evidence>
<organism evidence="1">
    <name type="scientific">bioreactor metagenome</name>
    <dbReference type="NCBI Taxonomy" id="1076179"/>
    <lineage>
        <taxon>unclassified sequences</taxon>
        <taxon>metagenomes</taxon>
        <taxon>ecological metagenomes</taxon>
    </lineage>
</organism>
<name>A0A645CJ33_9ZZZZ</name>
<sequence>MVVYGAVALIGHALADQPLNHGDDLGDVLGRPGMNRSRPDAQRLCVPVVFRDESVAQFLDRHTLFVGPSDHLIVDIRKVLHKGHLVPFVLQIPPQHVKDYKGTRVADVKIIVHRRPAGVNAHLTGLDRHKLFLFSALAVVDLHGVTSSLHFLSLRNQPRISASRSCWISTGGISSSTRS</sequence>
<gene>
    <name evidence="1" type="ORF">SDC9_123943</name>
</gene>
<dbReference type="EMBL" id="VSSQ01027612">
    <property type="protein sequence ID" value="MPM76944.1"/>
    <property type="molecule type" value="Genomic_DNA"/>
</dbReference>